<feature type="region of interest" description="Disordered" evidence="3">
    <location>
        <begin position="881"/>
        <end position="902"/>
    </location>
</feature>
<evidence type="ECO:0000256" key="3">
    <source>
        <dbReference type="SAM" id="MobiDB-lite"/>
    </source>
</evidence>
<dbReference type="CDD" id="cd06170">
    <property type="entry name" value="LuxR_C_like"/>
    <property type="match status" value="1"/>
</dbReference>
<dbReference type="GO" id="GO:0003677">
    <property type="term" value="F:DNA binding"/>
    <property type="evidence" value="ECO:0007669"/>
    <property type="project" value="InterPro"/>
</dbReference>
<dbReference type="GO" id="GO:0006355">
    <property type="term" value="P:regulation of DNA-templated transcription"/>
    <property type="evidence" value="ECO:0007669"/>
    <property type="project" value="InterPro"/>
</dbReference>
<reference evidence="5 6" key="1">
    <citation type="submission" date="2017-11" db="EMBL/GenBank/DDBJ databases">
        <title>Genomic Encyclopedia of Archaeal and Bacterial Type Strains, Phase II (KMG-II): From Individual Species to Whole Genera.</title>
        <authorList>
            <person name="Goeker M."/>
        </authorList>
    </citation>
    <scope>NUCLEOTIDE SEQUENCE [LARGE SCALE GENOMIC DNA]</scope>
    <source>
        <strain evidence="5 6">DSM 27763</strain>
    </source>
</reference>
<protein>
    <submittedName>
        <fullName evidence="5">Putative ATPase</fullName>
    </submittedName>
</protein>
<dbReference type="InterPro" id="IPR000792">
    <property type="entry name" value="Tscrpt_reg_LuxR_C"/>
</dbReference>
<evidence type="ECO:0000259" key="4">
    <source>
        <dbReference type="PROSITE" id="PS50043"/>
    </source>
</evidence>
<dbReference type="GO" id="GO:0004016">
    <property type="term" value="F:adenylate cyclase activity"/>
    <property type="evidence" value="ECO:0007669"/>
    <property type="project" value="TreeGrafter"/>
</dbReference>
<dbReference type="SUPFAM" id="SSF52540">
    <property type="entry name" value="P-loop containing nucleoside triphosphate hydrolases"/>
    <property type="match status" value="1"/>
</dbReference>
<dbReference type="PROSITE" id="PS50043">
    <property type="entry name" value="HTH_LUXR_2"/>
    <property type="match status" value="1"/>
</dbReference>
<keyword evidence="2" id="KW-0067">ATP-binding</keyword>
<keyword evidence="6" id="KW-1185">Reference proteome</keyword>
<dbReference type="AlphaFoldDB" id="A0A2M9BEY5"/>
<sequence>MMENMADWRPTTPLVGRVVELDKLLAAVGVDDPDARGAVLLSGDAGMGKTRLLRETAVRASDLGHRVLVGHCVDLGDAGIPYQPFAEVLSGLEPPTRAALGERSPVLAGLLGGGDPPEADRGELFAAVTASLETLATAAPVLLVVEDAHWADASTRHLLRYVLTQRFDGPVRVVVSYRSDDLHRRHPLRSDVAEWGRLPDVQRLDLRPLAADEVRDLAVSRGRTLSTESLDAIVRRAGGNAFIVEELLDVEDGPLPWTLAELLLVRLDRLDDDARQLVRVMACAGGEVDDDLLAQVAGLDPASLETAIRSALDHRILSRTTRDTYVFRHALLGEVVRDDLLPGERRRLHAAYVAALDPQAHAADVARHAMEAGMYEAAFTASVTAAERATRVAGHEEAAQHYERALGLVDSAPEGTDTVELVLAASEALIAAGYVRRAGDLVRDHIDRLDPEVAVDDRVRLLIAFGTACSLSERNRETAETLETLFTLVPEEPTALRAQVENLAAYLAMSERRDDEALRWSEQAIALARRLGLRRVIDDAVITQTRVRSRTGDDPAANRRRLEELVETTREQGNEVGELRAHHILAFHFHDRGELEDAEREFLAAMELAERAGRRWAPYGFDGRFFGSLTAYLLGQWDLVDTLGDVERLRPPTVAAAALRAIGLLVSAGRAADDGIATADELRTHWSRDVALAIYAGTAAIDLAPDAESAMRWHDDLVRCLTEDWHDRYAPARVRMSGLALGRLAAAATTARGAQAEALGERADALIRDAERSVQTRGPFGPEGGAWQVRVAAEDARLRRLLGEETDVEAETETWRDCVARFDELGHVFEAARSRARLAAVLQARGDRAGAAGAAEEAWQSASRLRAAPLQAELEAVVPRRRSKAPVADESETSGPELPTLTPREREVLARLTEGLTNGQIASRLFISTKTASVHVSNILAKLGVATRTEAAAIAARHPELLG</sequence>
<dbReference type="Gene3D" id="1.25.40.10">
    <property type="entry name" value="Tetratricopeptide repeat domain"/>
    <property type="match status" value="1"/>
</dbReference>
<dbReference type="InterPro" id="IPR027417">
    <property type="entry name" value="P-loop_NTPase"/>
</dbReference>
<dbReference type="InterPro" id="IPR011990">
    <property type="entry name" value="TPR-like_helical_dom_sf"/>
</dbReference>
<dbReference type="InterPro" id="IPR036388">
    <property type="entry name" value="WH-like_DNA-bd_sf"/>
</dbReference>
<evidence type="ECO:0000256" key="1">
    <source>
        <dbReference type="ARBA" id="ARBA00022741"/>
    </source>
</evidence>
<accession>A0A2M9BEY5</accession>
<dbReference type="GO" id="GO:0005737">
    <property type="term" value="C:cytoplasm"/>
    <property type="evidence" value="ECO:0007669"/>
    <property type="project" value="TreeGrafter"/>
</dbReference>
<dbReference type="PRINTS" id="PR00038">
    <property type="entry name" value="HTHLUXR"/>
</dbReference>
<dbReference type="SUPFAM" id="SSF46894">
    <property type="entry name" value="C-terminal effector domain of the bipartite response regulators"/>
    <property type="match status" value="1"/>
</dbReference>
<evidence type="ECO:0000256" key="2">
    <source>
        <dbReference type="ARBA" id="ARBA00022840"/>
    </source>
</evidence>
<organism evidence="5 6">
    <name type="scientific">Mumia flava</name>
    <dbReference type="NCBI Taxonomy" id="1348852"/>
    <lineage>
        <taxon>Bacteria</taxon>
        <taxon>Bacillati</taxon>
        <taxon>Actinomycetota</taxon>
        <taxon>Actinomycetes</taxon>
        <taxon>Propionibacteriales</taxon>
        <taxon>Nocardioidaceae</taxon>
        <taxon>Mumia</taxon>
    </lineage>
</organism>
<keyword evidence="1" id="KW-0547">Nucleotide-binding</keyword>
<name>A0A2M9BEY5_9ACTN</name>
<evidence type="ECO:0000313" key="5">
    <source>
        <dbReference type="EMBL" id="PJJ56515.1"/>
    </source>
</evidence>
<dbReference type="InterPro" id="IPR041664">
    <property type="entry name" value="AAA_16"/>
</dbReference>
<dbReference type="GO" id="GO:0005524">
    <property type="term" value="F:ATP binding"/>
    <property type="evidence" value="ECO:0007669"/>
    <property type="project" value="UniProtKB-KW"/>
</dbReference>
<dbReference type="EMBL" id="PGEZ01000001">
    <property type="protein sequence ID" value="PJJ56515.1"/>
    <property type="molecule type" value="Genomic_DNA"/>
</dbReference>
<gene>
    <name evidence="5" type="ORF">CLV56_0724</name>
</gene>
<comment type="caution">
    <text evidence="5">The sequence shown here is derived from an EMBL/GenBank/DDBJ whole genome shotgun (WGS) entry which is preliminary data.</text>
</comment>
<dbReference type="PANTHER" id="PTHR16305:SF35">
    <property type="entry name" value="TRANSCRIPTIONAL ACTIVATOR DOMAIN"/>
    <property type="match status" value="1"/>
</dbReference>
<dbReference type="Gene3D" id="1.10.10.10">
    <property type="entry name" value="Winged helix-like DNA-binding domain superfamily/Winged helix DNA-binding domain"/>
    <property type="match status" value="1"/>
</dbReference>
<dbReference type="PANTHER" id="PTHR16305">
    <property type="entry name" value="TESTICULAR SOLUBLE ADENYLYL CYCLASE"/>
    <property type="match status" value="1"/>
</dbReference>
<proteinExistence type="predicted"/>
<dbReference type="SMART" id="SM00421">
    <property type="entry name" value="HTH_LUXR"/>
    <property type="match status" value="1"/>
</dbReference>
<evidence type="ECO:0000313" key="6">
    <source>
        <dbReference type="Proteomes" id="UP000230842"/>
    </source>
</evidence>
<dbReference type="InterPro" id="IPR016032">
    <property type="entry name" value="Sig_transdc_resp-reg_C-effctor"/>
</dbReference>
<dbReference type="Pfam" id="PF00196">
    <property type="entry name" value="GerE"/>
    <property type="match status" value="1"/>
</dbReference>
<feature type="domain" description="HTH luxR-type" evidence="4">
    <location>
        <begin position="894"/>
        <end position="959"/>
    </location>
</feature>
<dbReference type="Pfam" id="PF13191">
    <property type="entry name" value="AAA_16"/>
    <property type="match status" value="1"/>
</dbReference>
<dbReference type="Proteomes" id="UP000230842">
    <property type="component" value="Unassembled WGS sequence"/>
</dbReference>